<evidence type="ECO:0000256" key="5">
    <source>
        <dbReference type="ARBA" id="ARBA00037974"/>
    </source>
</evidence>
<proteinExistence type="inferred from homology"/>
<evidence type="ECO:0000256" key="3">
    <source>
        <dbReference type="ARBA" id="ARBA00022898"/>
    </source>
</evidence>
<dbReference type="GO" id="GO:0047804">
    <property type="term" value="F:cysteine-S-conjugate beta-lyase activity"/>
    <property type="evidence" value="ECO:0007669"/>
    <property type="project" value="UniProtKB-EC"/>
</dbReference>
<dbReference type="PANTHER" id="PTHR43525">
    <property type="entry name" value="PROTEIN MALY"/>
    <property type="match status" value="1"/>
</dbReference>
<evidence type="ECO:0000256" key="1">
    <source>
        <dbReference type="ARBA" id="ARBA00001933"/>
    </source>
</evidence>
<gene>
    <name evidence="7" type="primary">patB_3</name>
    <name evidence="7" type="ORF">SAMEA3545359_01812</name>
</gene>
<dbReference type="InterPro" id="IPR015424">
    <property type="entry name" value="PyrdxlP-dep_Trfase"/>
</dbReference>
<organism evidence="7">
    <name type="scientific">uncultured Anaerotruncus sp</name>
    <dbReference type="NCBI Taxonomy" id="905011"/>
    <lineage>
        <taxon>Bacteria</taxon>
        <taxon>Bacillati</taxon>
        <taxon>Bacillota</taxon>
        <taxon>Clostridia</taxon>
        <taxon>Eubacteriales</taxon>
        <taxon>Oscillospiraceae</taxon>
        <taxon>Anaerotruncus</taxon>
        <taxon>environmental samples</taxon>
    </lineage>
</organism>
<dbReference type="NCBIfam" id="TIGR04350">
    <property type="entry name" value="C_S_lyase_PatB"/>
    <property type="match status" value="1"/>
</dbReference>
<dbReference type="EMBL" id="FMHG01000001">
    <property type="protein sequence ID" value="SCJ75496.1"/>
    <property type="molecule type" value="Genomic_DNA"/>
</dbReference>
<dbReference type="CDD" id="cd00609">
    <property type="entry name" value="AAT_like"/>
    <property type="match status" value="1"/>
</dbReference>
<dbReference type="Pfam" id="PF00155">
    <property type="entry name" value="Aminotran_1_2"/>
    <property type="match status" value="1"/>
</dbReference>
<evidence type="ECO:0000256" key="4">
    <source>
        <dbReference type="ARBA" id="ARBA00023239"/>
    </source>
</evidence>
<dbReference type="InterPro" id="IPR004839">
    <property type="entry name" value="Aminotransferase_I/II_large"/>
</dbReference>
<keyword evidence="4 7" id="KW-0456">Lyase</keyword>
<dbReference type="EC" id="4.4.1.13" evidence="2"/>
<dbReference type="InterPro" id="IPR051798">
    <property type="entry name" value="Class-II_PLP-Dep_Aminotrans"/>
</dbReference>
<dbReference type="InterPro" id="IPR015421">
    <property type="entry name" value="PyrdxlP-dep_Trfase_major"/>
</dbReference>
<dbReference type="Gene3D" id="3.40.640.10">
    <property type="entry name" value="Type I PLP-dependent aspartate aminotransferase-like (Major domain)"/>
    <property type="match status" value="1"/>
</dbReference>
<dbReference type="AlphaFoldDB" id="A0A1C6J076"/>
<name>A0A1C6J076_9FIRM</name>
<evidence type="ECO:0000259" key="6">
    <source>
        <dbReference type="Pfam" id="PF00155"/>
    </source>
</evidence>
<dbReference type="InterPro" id="IPR015422">
    <property type="entry name" value="PyrdxlP-dep_Trfase_small"/>
</dbReference>
<protein>
    <recommendedName>
        <fullName evidence="2">cysteine-S-conjugate beta-lyase</fullName>
        <ecNumber evidence="2">4.4.1.13</ecNumber>
    </recommendedName>
</protein>
<accession>A0A1C6J076</accession>
<dbReference type="SUPFAM" id="SSF53383">
    <property type="entry name" value="PLP-dependent transferases"/>
    <property type="match status" value="1"/>
</dbReference>
<feature type="domain" description="Aminotransferase class I/classII large" evidence="6">
    <location>
        <begin position="28"/>
        <end position="380"/>
    </location>
</feature>
<dbReference type="Gene3D" id="3.90.1150.10">
    <property type="entry name" value="Aspartate Aminotransferase, domain 1"/>
    <property type="match status" value="1"/>
</dbReference>
<dbReference type="InterPro" id="IPR027619">
    <property type="entry name" value="C-S_lyase_PatB-like"/>
</dbReference>
<dbReference type="PANTHER" id="PTHR43525:SF1">
    <property type="entry name" value="PROTEIN MALY"/>
    <property type="match status" value="1"/>
</dbReference>
<comment type="cofactor">
    <cofactor evidence="1">
        <name>pyridoxal 5'-phosphate</name>
        <dbReference type="ChEBI" id="CHEBI:597326"/>
    </cofactor>
</comment>
<comment type="similarity">
    <text evidence="5">Belongs to the class-II pyridoxal-phosphate-dependent aminotransferase family. MalY/PatB cystathionine beta-lyase subfamily.</text>
</comment>
<keyword evidence="3" id="KW-0663">Pyridoxal phosphate</keyword>
<dbReference type="GO" id="GO:0030170">
    <property type="term" value="F:pyridoxal phosphate binding"/>
    <property type="evidence" value="ECO:0007669"/>
    <property type="project" value="InterPro"/>
</dbReference>
<evidence type="ECO:0000313" key="7">
    <source>
        <dbReference type="EMBL" id="SCJ75496.1"/>
    </source>
</evidence>
<reference evidence="7" key="1">
    <citation type="submission" date="2015-09" db="EMBL/GenBank/DDBJ databases">
        <authorList>
            <consortium name="Pathogen Informatics"/>
        </authorList>
    </citation>
    <scope>NUCLEOTIDE SEQUENCE</scope>
    <source>
        <strain evidence="7">2789STDY5834896</strain>
    </source>
</reference>
<evidence type="ECO:0000256" key="2">
    <source>
        <dbReference type="ARBA" id="ARBA00012224"/>
    </source>
</evidence>
<sequence>MFDFSRPIDRRGTGSLKWNQPDPAVLCMGTADLDFASAPAIRQALLDLADSGMYGYYAKPEAYYRAVTGWYGRRFGCHIEPQWVLNAPGVWVATRMCIDTYSQPGDCVLVQAPHFSPIARIIDCAGRRMVTNPMVLKDGHYTIDFADFEEKLRQYRPKIYFMVNPHNPTGRAFTAGELQRLVELCDAYGAVLVADEVHSNVLFDGHAHHPILGLGQRAQKIAVLITSASKAYNIMGLTYATVLIADEGLREQFAAAMGGYSMDFATNIFSVAAMTAAYSPACDQWLDELGAYLAGNLDFLCQYIAAHIPALQVIRPESSYLVWIDCRQLGLPPEELRALFLERAKVGLTWGEDYGPEGVGFERINIGCARATLEEALARIERAVKALGAQ</sequence>